<dbReference type="Gene3D" id="2.30.31.10">
    <property type="entry name" value="Transcriptional Coactivator Pc4, Chain A"/>
    <property type="match status" value="1"/>
</dbReference>
<dbReference type="AlphaFoldDB" id="C5LCT1"/>
<dbReference type="GeneID" id="9042966"/>
<dbReference type="Pfam" id="PF08536">
    <property type="entry name" value="Whirly"/>
    <property type="match status" value="1"/>
</dbReference>
<dbReference type="EMBL" id="GG680918">
    <property type="protein sequence ID" value="EER05764.1"/>
    <property type="molecule type" value="Genomic_DNA"/>
</dbReference>
<dbReference type="PANTHER" id="PTHR31745:SF1">
    <property type="entry name" value="SINGLE-STRANDED DNA-BINDING PROTEIN WHY2, MITOCHONDRIAL"/>
    <property type="match status" value="1"/>
</dbReference>
<protein>
    <submittedName>
        <fullName evidence="3">Uncharacterized protein</fullName>
    </submittedName>
</protein>
<gene>
    <name evidence="3" type="ORF">Pmar_PMAR011811</name>
</gene>
<keyword evidence="2" id="KW-0809">Transit peptide</keyword>
<dbReference type="InParanoid" id="C5LCT1"/>
<dbReference type="GO" id="GO:0003697">
    <property type="term" value="F:single-stranded DNA binding"/>
    <property type="evidence" value="ECO:0007669"/>
    <property type="project" value="InterPro"/>
</dbReference>
<dbReference type="RefSeq" id="XP_002773948.1">
    <property type="nucleotide sequence ID" value="XM_002773902.1"/>
</dbReference>
<proteinExistence type="inferred from homology"/>
<sequence>MYLTRSLATAANRVPSRAFFGGSVYSGMFDGFTVRGKNAKLDVRAIMPKLERKDDGAVSVAREGRIKWTFTGNNSAKGITVSLPPTTIGSLLQATTTTKLSLATFWKMPEYADPNIPCKIELEPLAGGEGLLISVAQKPEEDSQEVQKVSVEATAGELKAMQTVMESMLPSLYGWKLIPVDVQGENGNGDVAVGTSITEDVKKPTGPSVDDFFG</sequence>
<organism evidence="4">
    <name type="scientific">Perkinsus marinus (strain ATCC 50983 / TXsc)</name>
    <dbReference type="NCBI Taxonomy" id="423536"/>
    <lineage>
        <taxon>Eukaryota</taxon>
        <taxon>Sar</taxon>
        <taxon>Alveolata</taxon>
        <taxon>Perkinsozoa</taxon>
        <taxon>Perkinsea</taxon>
        <taxon>Perkinsida</taxon>
        <taxon>Perkinsidae</taxon>
        <taxon>Perkinsus</taxon>
    </lineage>
</organism>
<dbReference type="GO" id="GO:0006355">
    <property type="term" value="P:regulation of DNA-templated transcription"/>
    <property type="evidence" value="ECO:0007669"/>
    <property type="project" value="InterPro"/>
</dbReference>
<dbReference type="InterPro" id="IPR009044">
    <property type="entry name" value="ssDNA-bd_transcriptional_reg"/>
</dbReference>
<evidence type="ECO:0000313" key="3">
    <source>
        <dbReference type="EMBL" id="EER05764.1"/>
    </source>
</evidence>
<comment type="similarity">
    <text evidence="1">Belongs to the Whirly family.</text>
</comment>
<evidence type="ECO:0000256" key="1">
    <source>
        <dbReference type="ARBA" id="ARBA00006061"/>
    </source>
</evidence>
<accession>C5LCT1</accession>
<dbReference type="OrthoDB" id="10435717at2759"/>
<dbReference type="Proteomes" id="UP000007800">
    <property type="component" value="Unassembled WGS sequence"/>
</dbReference>
<evidence type="ECO:0000256" key="2">
    <source>
        <dbReference type="ARBA" id="ARBA00022946"/>
    </source>
</evidence>
<reference evidence="3 4" key="1">
    <citation type="submission" date="2008-07" db="EMBL/GenBank/DDBJ databases">
        <authorList>
            <person name="El-Sayed N."/>
            <person name="Caler E."/>
            <person name="Inman J."/>
            <person name="Amedeo P."/>
            <person name="Hass B."/>
            <person name="Wortman J."/>
        </authorList>
    </citation>
    <scope>NUCLEOTIDE SEQUENCE [LARGE SCALE GENOMIC DNA]</scope>
    <source>
        <strain evidence="4">ATCC 50983 / TXsc</strain>
    </source>
</reference>
<dbReference type="GO" id="GO:0006952">
    <property type="term" value="P:defense response"/>
    <property type="evidence" value="ECO:0007669"/>
    <property type="project" value="InterPro"/>
</dbReference>
<name>C5LCT1_PERM5</name>
<keyword evidence="4" id="KW-1185">Reference proteome</keyword>
<dbReference type="SUPFAM" id="SSF54447">
    <property type="entry name" value="ssDNA-binding transcriptional regulator domain"/>
    <property type="match status" value="1"/>
</dbReference>
<dbReference type="PANTHER" id="PTHR31745">
    <property type="entry name" value="SINGLE-STRANDED DNA-BINDING PROTEIN WHY2, MITOCHONDRIAL"/>
    <property type="match status" value="1"/>
</dbReference>
<evidence type="ECO:0000313" key="4">
    <source>
        <dbReference type="Proteomes" id="UP000007800"/>
    </source>
</evidence>
<dbReference type="InterPro" id="IPR013742">
    <property type="entry name" value="Whirly"/>
</dbReference>